<reference evidence="1 2" key="1">
    <citation type="journal article" date="2015" name="Genome Biol. Evol.">
        <title>Comparative Genomics of a Bacterivorous Green Alga Reveals Evolutionary Causalities and Consequences of Phago-Mixotrophic Mode of Nutrition.</title>
        <authorList>
            <person name="Burns J.A."/>
            <person name="Paasch A."/>
            <person name="Narechania A."/>
            <person name="Kim E."/>
        </authorList>
    </citation>
    <scope>NUCLEOTIDE SEQUENCE [LARGE SCALE GENOMIC DNA]</scope>
    <source>
        <strain evidence="1 2">PLY_AMNH</strain>
    </source>
</reference>
<protein>
    <submittedName>
        <fullName evidence="1">Uncharacterized protein</fullName>
    </submittedName>
</protein>
<organism evidence="1 2">
    <name type="scientific">Cymbomonas tetramitiformis</name>
    <dbReference type="NCBI Taxonomy" id="36881"/>
    <lineage>
        <taxon>Eukaryota</taxon>
        <taxon>Viridiplantae</taxon>
        <taxon>Chlorophyta</taxon>
        <taxon>Pyramimonadophyceae</taxon>
        <taxon>Pyramimonadales</taxon>
        <taxon>Pyramimonadaceae</taxon>
        <taxon>Cymbomonas</taxon>
    </lineage>
</organism>
<name>A0AAE0BWY1_9CHLO</name>
<gene>
    <name evidence="1" type="ORF">CYMTET_46045</name>
</gene>
<accession>A0AAE0BWY1</accession>
<keyword evidence="2" id="KW-1185">Reference proteome</keyword>
<evidence type="ECO:0000313" key="1">
    <source>
        <dbReference type="EMBL" id="KAK3244336.1"/>
    </source>
</evidence>
<dbReference type="Proteomes" id="UP001190700">
    <property type="component" value="Unassembled WGS sequence"/>
</dbReference>
<dbReference type="AlphaFoldDB" id="A0AAE0BWY1"/>
<proteinExistence type="predicted"/>
<comment type="caution">
    <text evidence="1">The sequence shown here is derived from an EMBL/GenBank/DDBJ whole genome shotgun (WGS) entry which is preliminary data.</text>
</comment>
<dbReference type="EMBL" id="LGRX02031969">
    <property type="protein sequence ID" value="KAK3244336.1"/>
    <property type="molecule type" value="Genomic_DNA"/>
</dbReference>
<evidence type="ECO:0000313" key="2">
    <source>
        <dbReference type="Proteomes" id="UP001190700"/>
    </source>
</evidence>
<sequence length="181" mass="19053">MVERRRECWRVGGGGGGEVVVAEAGGERRGGVMVARKVAKGGSFGGEGLFAEVPEGRRVTADAGEERVLWHAVRLAAQIGVAVKGGADLGVYTVQAALDQHPKWVCIKVEEAVAIGFHIQPAKSTAYSPEGDPGFFAEEMLGAHGELDFIVVLGVPVGKAEAVAAEKLEKLLLYGLQQPHK</sequence>